<keyword evidence="1" id="KW-0472">Membrane</keyword>
<evidence type="ECO:0000313" key="2">
    <source>
        <dbReference type="EMBL" id="RNA03776.1"/>
    </source>
</evidence>
<reference evidence="2 3" key="1">
    <citation type="journal article" date="2018" name="Sci. Rep.">
        <title>Genomic signatures of local adaptation to the degree of environmental predictability in rotifers.</title>
        <authorList>
            <person name="Franch-Gras L."/>
            <person name="Hahn C."/>
            <person name="Garcia-Roger E.M."/>
            <person name="Carmona M.J."/>
            <person name="Serra M."/>
            <person name="Gomez A."/>
        </authorList>
    </citation>
    <scope>NUCLEOTIDE SEQUENCE [LARGE SCALE GENOMIC DNA]</scope>
    <source>
        <strain evidence="2">HYR1</strain>
    </source>
</reference>
<accession>A0A3M7PXA8</accession>
<name>A0A3M7PXA8_BRAPC</name>
<protein>
    <submittedName>
        <fullName evidence="2">Uncharacterized protein</fullName>
    </submittedName>
</protein>
<gene>
    <name evidence="2" type="ORF">BpHYR1_029707</name>
</gene>
<dbReference type="EMBL" id="REGN01008352">
    <property type="protein sequence ID" value="RNA03776.1"/>
    <property type="molecule type" value="Genomic_DNA"/>
</dbReference>
<dbReference type="AlphaFoldDB" id="A0A3M7PXA8"/>
<organism evidence="2 3">
    <name type="scientific">Brachionus plicatilis</name>
    <name type="common">Marine rotifer</name>
    <name type="synonym">Brachionus muelleri</name>
    <dbReference type="NCBI Taxonomy" id="10195"/>
    <lineage>
        <taxon>Eukaryota</taxon>
        <taxon>Metazoa</taxon>
        <taxon>Spiralia</taxon>
        <taxon>Gnathifera</taxon>
        <taxon>Rotifera</taxon>
        <taxon>Eurotatoria</taxon>
        <taxon>Monogononta</taxon>
        <taxon>Pseudotrocha</taxon>
        <taxon>Ploima</taxon>
        <taxon>Brachionidae</taxon>
        <taxon>Brachionus</taxon>
    </lineage>
</organism>
<evidence type="ECO:0000256" key="1">
    <source>
        <dbReference type="SAM" id="Phobius"/>
    </source>
</evidence>
<sequence>MKFEKKKNKEDFALSENFNSSSEFYLILIQLFKTAFLKIISQFNRPMIRSFNLTTFIKIIMFFYFLTEPCSRPKIGEFKQWSHNLI</sequence>
<evidence type="ECO:0000313" key="3">
    <source>
        <dbReference type="Proteomes" id="UP000276133"/>
    </source>
</evidence>
<dbReference type="Proteomes" id="UP000276133">
    <property type="component" value="Unassembled WGS sequence"/>
</dbReference>
<keyword evidence="1" id="KW-0812">Transmembrane</keyword>
<keyword evidence="1" id="KW-1133">Transmembrane helix</keyword>
<feature type="transmembrane region" description="Helical" evidence="1">
    <location>
        <begin position="47"/>
        <end position="66"/>
    </location>
</feature>
<comment type="caution">
    <text evidence="2">The sequence shown here is derived from an EMBL/GenBank/DDBJ whole genome shotgun (WGS) entry which is preliminary data.</text>
</comment>
<proteinExistence type="predicted"/>
<keyword evidence="3" id="KW-1185">Reference proteome</keyword>